<dbReference type="EMBL" id="LBUE01000036">
    <property type="protein sequence ID" value="KKQ54983.1"/>
    <property type="molecule type" value="Genomic_DNA"/>
</dbReference>
<organism evidence="1 2">
    <name type="scientific">Candidatus Woesebacteria bacterium GW2011_GWC1_38_13</name>
    <dbReference type="NCBI Taxonomy" id="1618583"/>
    <lineage>
        <taxon>Bacteria</taxon>
        <taxon>Candidatus Woeseibacteriota</taxon>
    </lineage>
</organism>
<evidence type="ECO:0000313" key="1">
    <source>
        <dbReference type="EMBL" id="KKQ54983.1"/>
    </source>
</evidence>
<gene>
    <name evidence="1" type="ORF">US75_C0036G0004</name>
</gene>
<comment type="caution">
    <text evidence="1">The sequence shown here is derived from an EMBL/GenBank/DDBJ whole genome shotgun (WGS) entry which is preliminary data.</text>
</comment>
<dbReference type="Proteomes" id="UP000034096">
    <property type="component" value="Unassembled WGS sequence"/>
</dbReference>
<reference evidence="1 2" key="1">
    <citation type="journal article" date="2015" name="Nature">
        <title>rRNA introns, odd ribosomes, and small enigmatic genomes across a large radiation of phyla.</title>
        <authorList>
            <person name="Brown C.T."/>
            <person name="Hug L.A."/>
            <person name="Thomas B.C."/>
            <person name="Sharon I."/>
            <person name="Castelle C.J."/>
            <person name="Singh A."/>
            <person name="Wilkins M.J."/>
            <person name="Williams K.H."/>
            <person name="Banfield J.F."/>
        </authorList>
    </citation>
    <scope>NUCLEOTIDE SEQUENCE [LARGE SCALE GENOMIC DNA]</scope>
</reference>
<sequence length="37" mass="4106">MDENKVAPTIIGVVSSVETNEEMVLDLSIKRKLSEMV</sequence>
<dbReference type="STRING" id="1618583.US75_C0036G0004"/>
<evidence type="ECO:0000313" key="2">
    <source>
        <dbReference type="Proteomes" id="UP000034096"/>
    </source>
</evidence>
<proteinExistence type="predicted"/>
<accession>A0A0G0II24</accession>
<protein>
    <submittedName>
        <fullName evidence="1">Uncharacterized protein</fullName>
    </submittedName>
</protein>
<dbReference type="AlphaFoldDB" id="A0A0G0II24"/>
<name>A0A0G0II24_9BACT</name>